<dbReference type="RefSeq" id="WP_019375314.1">
    <property type="nucleotide sequence ID" value="NZ_ALEE01000792.1"/>
</dbReference>
<name>A0A317RBW9_9BURK</name>
<gene>
    <name evidence="1" type="ORF">DFR36_104246</name>
</gene>
<sequence>MDSLPRDFASGALFNPQAPCVSLYQRTHRTHPDNAGDPIQFGNLLKELEASLARQYSAQEIEPLLAPLRRLASDDRFWRYTTDGLVCLSAPGFFRAYQVLRPMPNLAIVADSFHLKPLLRTLQSAGDYQVLEISRDSVSLYEGNRYGLRQVELADGVPRRASEVLGTDNTNLSDADAEKFMRAVDRALLDHHTHPARKAPVILAALPQNESLFRAVSHNPNLLDVGIGASAQTLSIEQLRERAWELVEPLYLQRLAELVDRYGAASGRSQADSDLASIVQGAREGRVEALLVEAERRIPGRIDAASGRVEYDELANPEVDDLLDDVAELVLRNGGEVVVVPAERMPVDSGLAAIYRY</sequence>
<dbReference type="Pfam" id="PF18845">
    <property type="entry name" value="baeRF_family3"/>
    <property type="match status" value="1"/>
</dbReference>
<keyword evidence="2" id="KW-1185">Reference proteome</keyword>
<reference evidence="1 2" key="1">
    <citation type="submission" date="2018-05" db="EMBL/GenBank/DDBJ databases">
        <title>Genomic Encyclopedia of Type Strains, Phase IV (KMG-IV): sequencing the most valuable type-strain genomes for metagenomic binning, comparative biology and taxonomic classification.</title>
        <authorList>
            <person name="Goeker M."/>
        </authorList>
    </citation>
    <scope>NUCLEOTIDE SEQUENCE [LARGE SCALE GENOMIC DNA]</scope>
    <source>
        <strain evidence="1 2">DSM 26006</strain>
    </source>
</reference>
<dbReference type="EMBL" id="QGUB01000004">
    <property type="protein sequence ID" value="PWW46459.1"/>
    <property type="molecule type" value="Genomic_DNA"/>
</dbReference>
<dbReference type="Proteomes" id="UP000246483">
    <property type="component" value="Unassembled WGS sequence"/>
</dbReference>
<dbReference type="AlphaFoldDB" id="A0A317RBW9"/>
<protein>
    <recommendedName>
        <fullName evidence="3">Peptide subunit release factor 1 (ERF1)</fullName>
    </recommendedName>
</protein>
<evidence type="ECO:0008006" key="3">
    <source>
        <dbReference type="Google" id="ProtNLM"/>
    </source>
</evidence>
<evidence type="ECO:0000313" key="1">
    <source>
        <dbReference type="EMBL" id="PWW46459.1"/>
    </source>
</evidence>
<proteinExistence type="predicted"/>
<accession>A0A317RBW9</accession>
<evidence type="ECO:0000313" key="2">
    <source>
        <dbReference type="Proteomes" id="UP000246483"/>
    </source>
</evidence>
<comment type="caution">
    <text evidence="1">The sequence shown here is derived from an EMBL/GenBank/DDBJ whole genome shotgun (WGS) entry which is preliminary data.</text>
</comment>
<dbReference type="InterPro" id="IPR041289">
    <property type="entry name" value="Bact_RF_family3"/>
</dbReference>
<dbReference type="OrthoDB" id="4393931at2"/>
<organism evidence="1 2">
    <name type="scientific">Melaminivora alkalimesophila</name>
    <dbReference type="NCBI Taxonomy" id="1165852"/>
    <lineage>
        <taxon>Bacteria</taxon>
        <taxon>Pseudomonadati</taxon>
        <taxon>Pseudomonadota</taxon>
        <taxon>Betaproteobacteria</taxon>
        <taxon>Burkholderiales</taxon>
        <taxon>Comamonadaceae</taxon>
        <taxon>Melaminivora</taxon>
    </lineage>
</organism>